<organism evidence="1 2">
    <name type="scientific">Brassica cretica</name>
    <name type="common">Mustard</name>
    <dbReference type="NCBI Taxonomy" id="69181"/>
    <lineage>
        <taxon>Eukaryota</taxon>
        <taxon>Viridiplantae</taxon>
        <taxon>Streptophyta</taxon>
        <taxon>Embryophyta</taxon>
        <taxon>Tracheophyta</taxon>
        <taxon>Spermatophyta</taxon>
        <taxon>Magnoliopsida</taxon>
        <taxon>eudicotyledons</taxon>
        <taxon>Gunneridae</taxon>
        <taxon>Pentapetalae</taxon>
        <taxon>rosids</taxon>
        <taxon>malvids</taxon>
        <taxon>Brassicales</taxon>
        <taxon>Brassicaceae</taxon>
        <taxon>Brassiceae</taxon>
        <taxon>Brassica</taxon>
    </lineage>
</organism>
<dbReference type="AlphaFoldDB" id="A0A8S9PQN1"/>
<accession>A0A8S9PQN1</accession>
<evidence type="ECO:0000313" key="1">
    <source>
        <dbReference type="EMBL" id="KAF3515137.1"/>
    </source>
</evidence>
<dbReference type="EMBL" id="QGKX02001521">
    <property type="protein sequence ID" value="KAF3515137.1"/>
    <property type="molecule type" value="Genomic_DNA"/>
</dbReference>
<protein>
    <submittedName>
        <fullName evidence="1">Uncharacterized protein</fullName>
    </submittedName>
</protein>
<proteinExistence type="predicted"/>
<comment type="caution">
    <text evidence="1">The sequence shown here is derived from an EMBL/GenBank/DDBJ whole genome shotgun (WGS) entry which is preliminary data.</text>
</comment>
<gene>
    <name evidence="1" type="ORF">F2Q69_00005623</name>
</gene>
<reference evidence="1" key="1">
    <citation type="submission" date="2019-12" db="EMBL/GenBank/DDBJ databases">
        <title>Genome sequencing and annotation of Brassica cretica.</title>
        <authorList>
            <person name="Studholme D.J."/>
            <person name="Sarris P."/>
        </authorList>
    </citation>
    <scope>NUCLEOTIDE SEQUENCE</scope>
    <source>
        <strain evidence="1">PFS-109/04</strain>
        <tissue evidence="1">Leaf</tissue>
    </source>
</reference>
<sequence length="52" mass="6230">MNKIQEDIPEFDDDLEEVELGEAEIDLQEIQNWQRSGVWTDFKWVEEASNEM</sequence>
<name>A0A8S9PQN1_BRACR</name>
<dbReference type="Proteomes" id="UP000712600">
    <property type="component" value="Unassembled WGS sequence"/>
</dbReference>
<evidence type="ECO:0000313" key="2">
    <source>
        <dbReference type="Proteomes" id="UP000712600"/>
    </source>
</evidence>